<name>A0ABN7GDS4_9GAMM</name>
<protein>
    <recommendedName>
        <fullName evidence="3">Transposase</fullName>
    </recommendedName>
</protein>
<dbReference type="Proteomes" id="UP000626656">
    <property type="component" value="Unassembled WGS sequence"/>
</dbReference>
<dbReference type="EMBL" id="CAHJWF010000334">
    <property type="protein sequence ID" value="CAB5506512.1"/>
    <property type="molecule type" value="Genomic_DNA"/>
</dbReference>
<accession>A0ABN7GDS4</accession>
<comment type="caution">
    <text evidence="1">The sequence shown here is derived from an EMBL/GenBank/DDBJ whole genome shotgun (WGS) entry which is preliminary data.</text>
</comment>
<dbReference type="SUPFAM" id="SSF48295">
    <property type="entry name" value="TrpR-like"/>
    <property type="match status" value="1"/>
</dbReference>
<dbReference type="RefSeq" id="WP_202784450.1">
    <property type="nucleotide sequence ID" value="NZ_CAHJWF010000334.1"/>
</dbReference>
<keyword evidence="2" id="KW-1185">Reference proteome</keyword>
<reference evidence="1 2" key="1">
    <citation type="submission" date="2020-05" db="EMBL/GenBank/DDBJ databases">
        <authorList>
            <person name="Petersen J."/>
            <person name="Sayavedra L."/>
        </authorList>
    </citation>
    <scope>NUCLEOTIDE SEQUENCE [LARGE SCALE GENOMIC DNA]</scope>
    <source>
        <strain evidence="1">B azoricus SOX ET2 1586I</strain>
    </source>
</reference>
<gene>
    <name evidence="1" type="ORF">AZO1586I_1625</name>
</gene>
<dbReference type="InterPro" id="IPR010921">
    <property type="entry name" value="Trp_repressor/repl_initiator"/>
</dbReference>
<evidence type="ECO:0000313" key="2">
    <source>
        <dbReference type="Proteomes" id="UP000626656"/>
    </source>
</evidence>
<proteinExistence type="predicted"/>
<evidence type="ECO:0000313" key="1">
    <source>
        <dbReference type="EMBL" id="CAB5506512.1"/>
    </source>
</evidence>
<sequence length="95" mass="10568">MSTKRKSHSARFKAKVALEAYKGDKTAAELISAHKISSGQVSTWKKCLIDGAAQLFESGRAKTIDEAALTSPLYEEIGRLKVELDWLKKKVNEPY</sequence>
<evidence type="ECO:0008006" key="3">
    <source>
        <dbReference type="Google" id="ProtNLM"/>
    </source>
</evidence>
<organism evidence="1 2">
    <name type="scientific">Bathymodiolus thermophilus thioautotrophic gill symbiont</name>
    <dbReference type="NCBI Taxonomy" id="2360"/>
    <lineage>
        <taxon>Bacteria</taxon>
        <taxon>Pseudomonadati</taxon>
        <taxon>Pseudomonadota</taxon>
        <taxon>Gammaproteobacteria</taxon>
        <taxon>sulfur-oxidizing symbionts</taxon>
    </lineage>
</organism>